<comment type="caution">
    <text evidence="2">The sequence shown here is derived from an EMBL/GenBank/DDBJ whole genome shotgun (WGS) entry which is preliminary data.</text>
</comment>
<evidence type="ECO:0000256" key="1">
    <source>
        <dbReference type="SAM" id="MobiDB-lite"/>
    </source>
</evidence>
<keyword evidence="3" id="KW-1185">Reference proteome</keyword>
<feature type="compositionally biased region" description="Basic and acidic residues" evidence="1">
    <location>
        <begin position="498"/>
        <end position="509"/>
    </location>
</feature>
<protein>
    <submittedName>
        <fullName evidence="2">Uncharacterized protein</fullName>
    </submittedName>
</protein>
<dbReference type="EMBL" id="JBBLXS010000145">
    <property type="protein sequence ID" value="MEK0185722.1"/>
    <property type="molecule type" value="Genomic_DNA"/>
</dbReference>
<gene>
    <name evidence="2" type="ORF">WMG39_12840</name>
</gene>
<feature type="compositionally biased region" description="Polar residues" evidence="1">
    <location>
        <begin position="540"/>
        <end position="581"/>
    </location>
</feature>
<feature type="region of interest" description="Disordered" evidence="1">
    <location>
        <begin position="470"/>
        <end position="521"/>
    </location>
</feature>
<evidence type="ECO:0000313" key="2">
    <source>
        <dbReference type="EMBL" id="MEK0185722.1"/>
    </source>
</evidence>
<dbReference type="Proteomes" id="UP001384579">
    <property type="component" value="Unassembled WGS sequence"/>
</dbReference>
<name>A0ABU8YMY3_9CYAN</name>
<dbReference type="RefSeq" id="WP_340523280.1">
    <property type="nucleotide sequence ID" value="NZ_JBBLXS010000145.1"/>
</dbReference>
<evidence type="ECO:0000313" key="3">
    <source>
        <dbReference type="Proteomes" id="UP001384579"/>
    </source>
</evidence>
<sequence>MSSNNYGGPYQSRLLKFISKQSRQVAENCDRTWRQVKSTTLNTTQILLYPAYLLVQSSRMLTRQLRESSQKIDLPELQEFAERENFKFSQNLSPNGWDEEIGAESAIVDIVHMAENILLPSQTRTKSDNLSFVITAENWPAPVTPEALGAQTHFTRNLAKTPRNLVLEHQDTETPVTEISINNGAAVNTTPKVRGIATFLPARSLVLVGAENQILDILTQEQQELLEGRITWEIANSGPGRREIAKKELKFNLGLEEAAAKSLLPPVRGFWQLMAWVQTSPLALKRNQFGESILAIKKAINTGADRHLIIAQTDRAPITGVKTDRPAIASASALDYHTSELTTDFYSKFDRATNPLSFVTLLDRAAVNLEEFTIPQVSKITGDLTDSQPAQIEPTAEKLSPSTREIVENYAKSIEQMIWSSVDYLLGKETAASDHTEKSLAIKYSLQQRSVENTEKAVTKGDRPWLNWQDLFGEPAPPSLDQVPPPAPEQVTQISTKVKPENREIEKLAPGRSTPKSTSPYPEAIQNLLAQLKSSINIKVTKSQPQKTSNLENLQKNSRQSNLEASTQIQTQKTQPETATTPELGPTPSKYISITKETEKNSPEEQAQECLETTAESMGYIKHPLEQVLEWLDRIMVRLEKIVEQLWEWAKINFPKIINSKD</sequence>
<feature type="region of interest" description="Disordered" evidence="1">
    <location>
        <begin position="540"/>
        <end position="590"/>
    </location>
</feature>
<proteinExistence type="predicted"/>
<accession>A0ABU8YMY3</accession>
<organism evidence="2 3">
    <name type="scientific">Microcoleus anatoxicus PTRS2</name>
    <dbReference type="NCBI Taxonomy" id="2705321"/>
    <lineage>
        <taxon>Bacteria</taxon>
        <taxon>Bacillati</taxon>
        <taxon>Cyanobacteriota</taxon>
        <taxon>Cyanophyceae</taxon>
        <taxon>Oscillatoriophycideae</taxon>
        <taxon>Oscillatoriales</taxon>
        <taxon>Microcoleaceae</taxon>
        <taxon>Microcoleus</taxon>
        <taxon>Microcoleus anatoxicus</taxon>
    </lineage>
</organism>
<feature type="compositionally biased region" description="Pro residues" evidence="1">
    <location>
        <begin position="475"/>
        <end position="488"/>
    </location>
</feature>
<reference evidence="2 3" key="1">
    <citation type="journal article" date="2020" name="Harmful Algae">
        <title>Molecular and morphological characterization of a novel dihydroanatoxin-a producing Microcoleus species (cyanobacteria) from the Russian River, California, USA.</title>
        <authorList>
            <person name="Conklin K.Y."/>
            <person name="Stancheva R."/>
            <person name="Otten T.G."/>
            <person name="Fadness R."/>
            <person name="Boyer G.L."/>
            <person name="Read B."/>
            <person name="Zhang X."/>
            <person name="Sheath R.G."/>
        </authorList>
    </citation>
    <scope>NUCLEOTIDE SEQUENCE [LARGE SCALE GENOMIC DNA]</scope>
    <source>
        <strain evidence="2 3">PTRS2</strain>
    </source>
</reference>